<dbReference type="GO" id="GO:1990234">
    <property type="term" value="C:transferase complex"/>
    <property type="evidence" value="ECO:0007669"/>
    <property type="project" value="UniProtKB-ARBA"/>
</dbReference>
<dbReference type="Gene3D" id="2.130.10.10">
    <property type="entry name" value="YVTN repeat-like/Quinoprotein amine dehydrogenase"/>
    <property type="match status" value="4"/>
</dbReference>
<dbReference type="InterPro" id="IPR001646">
    <property type="entry name" value="5peptide_repeat"/>
</dbReference>
<feature type="repeat" description="WD" evidence="3">
    <location>
        <begin position="1387"/>
        <end position="1421"/>
    </location>
</feature>
<dbReference type="CDD" id="cd00200">
    <property type="entry name" value="WD40"/>
    <property type="match status" value="2"/>
</dbReference>
<keyword evidence="1 3" id="KW-0853">WD repeat</keyword>
<feature type="repeat" description="WD" evidence="3">
    <location>
        <begin position="1172"/>
        <end position="1213"/>
    </location>
</feature>
<dbReference type="Pfam" id="PF00400">
    <property type="entry name" value="WD40"/>
    <property type="match status" value="9"/>
</dbReference>
<dbReference type="InterPro" id="IPR020472">
    <property type="entry name" value="WD40_PAC1"/>
</dbReference>
<comment type="caution">
    <text evidence="6">The sequence shown here is derived from an EMBL/GenBank/DDBJ whole genome shotgun (WGS) entry which is preliminary data.</text>
</comment>
<dbReference type="PROSITE" id="PS00675">
    <property type="entry name" value="SIGMA54_INTERACT_1"/>
    <property type="match status" value="1"/>
</dbReference>
<dbReference type="PROSITE" id="PS00678">
    <property type="entry name" value="WD_REPEATS_1"/>
    <property type="match status" value="4"/>
</dbReference>
<dbReference type="InterPro" id="IPR036322">
    <property type="entry name" value="WD40_repeat_dom_sf"/>
</dbReference>
<keyword evidence="2" id="KW-0677">Repeat</keyword>
<dbReference type="PANTHER" id="PTHR22847:SF637">
    <property type="entry name" value="WD REPEAT DOMAIN 5B"/>
    <property type="match status" value="1"/>
</dbReference>
<evidence type="ECO:0000259" key="4">
    <source>
        <dbReference type="Pfam" id="PF05729"/>
    </source>
</evidence>
<dbReference type="SMART" id="SM00320">
    <property type="entry name" value="WD40"/>
    <property type="match status" value="10"/>
</dbReference>
<sequence length="1791" mass="199576">MQADRVPENSLVTACKCRSIRAWQALSDDGGRVAIKLLWDTNLRMLCATDLFSKYATDPSPIQQMLLVQHGAVDESCPSKDLRRLLKTPPKSPGMERAVAHTAVKSAALGLKSSVISLNSCKDIFSENVTRPGIRTGLPRLQDRIERTEQLVYCRTLLLQHSSPTPTPNLDKAELEWLEEMDKDLEEQERLRWIATRMVEEFVQDAVKDSIKIAEIVALGPVLEKEPYRKAFSSIFGEFDNARLLDVSLLQGLVQLVQSNSAGYLEADDLVKILSILRVRLQETHGQSSEYSYHLTLAVARILDVMAEHEVKDLDRVVEHEPLSGILSGLKGSSDPYMMYQACYAFQALQYVPDDETVLQTVLRKSSGVVDGLVKISAVFKLDLGAVLEGLQCLQEGLEGVKEAFSSAFEVASTVYEGVNSLMESGRGILDNLKDEYGSGKRRPWYAAIRAAHALVQSGQLKDLNSLIYKAPCRHDPLFQWGICQLLAEIASDAVWDTNVRLKAVVLLGELYKNDLEWGQDGSVKTWMLSIIGQLGASSDQAVRDSARNLFKDVSQDEVAASSFPYPLRSRLPLPTSSPTLARVLVIPDVEYDLYRLKLQQLEEYRKGVYIPPQAKPSLKSGDDTLFPLMEEAQEFLTGHRQVMLVLGDSGSGKSTFIRELEHTLWKNYKKYGPIPLYINLPTIDNPAQDLIEKQLQYHNFSEDQIREIKLHRQLVLICDGYDESQLKVNIHTTNQFNQPGQWKVKIVISCRTQYLGQDYRSRFQPQPADRHQRIATDLFREAVVAAFSRAQIQQYVDEYVKELPAHDALKDGLSWTAEEYMDKLANIPNLMDLVSNPFLLTLALDALPSVVGSKTDLSSIRITRVQLYDSFVKQWLEVNRKRLESSPLSAEEREELYLLIEDNFSYQGILYQKDLSTAIFMEHGGRPVVKYTHLRDKNTWKAAFFSPSGQAKLLRESSTVMRSGAYFQFLHRSLLEYFYSRTIYDPMDYDTDAEGSEERAQMYDLNTSLAQRSIIDERSIVQFLAERVRQDPSLEQQLRSVVDQSKTDATAAVAAANAISILVRAGVTFHDADLRGIRVPEADLSNGQFDSAQFQGAIMTGVNLARTWLRQADMTGAQMEGVQFGELLYLELDEVVSVCAFSPDTRMVAVGLLFGSFNIYETTNWSRVHKLIGHTQIIQDCAFSPNSQKFASASWDHTVRVWDTASGGEVFMVLEGHTGGVLSVSFSPCGKHIASSGMDGTIRLWDSQTGDVLSILKAQTRPVENVRYSADGRRLISSSKDRTIRFWDSTTGELDAVWEASLGGDLEKYHPRHSQDGRWIACCYEDGRVQLWDTMGSGGPGPLLRGHTGPVTGIAFSPNGQWIASAGNDKTVRLWDASTGILISTLTGHTLAVSDVAFSPDGLQLVSGGNDKKVRLWEVNASLSSIETQERQMGHAQKLAYSLDGQAILSLSGSIIQQWDRMTGSLGPVSFEFPDVLSIDTKEFPPNGNQITDHLRKISSRRIGSLFVNYFSKAPKKVEIVSYSPCCRWVAFSDRGHTVSLQDLYDTKQRHILLEARKGRKDEDNTIGGIAFSRDGQQLVVGSWDGTVWLFDPQSRTLLTTKTLIQERVLVVTYSPSGRQLALGTDSSLYLWDLQSNEPRIKLDGHSGLVGCIAYSPCGQWLASGSEDETVRLWHRQTGEEESWLCVSVIRGFFGSVEDVVWHPVVPMELATACKDGSIRVWRVSSGGNGDGNTVAKLLWGSNPSFLCAAGLVFKDATGLSLPCRKLLVQRGAVGDALAEGEEPNVAQSP</sequence>
<proteinExistence type="predicted"/>
<evidence type="ECO:0000313" key="7">
    <source>
        <dbReference type="Proteomes" id="UP000748756"/>
    </source>
</evidence>
<feature type="repeat" description="WD" evidence="3">
    <location>
        <begin position="1345"/>
        <end position="1386"/>
    </location>
</feature>
<evidence type="ECO:0000256" key="1">
    <source>
        <dbReference type="ARBA" id="ARBA00022574"/>
    </source>
</evidence>
<reference evidence="6" key="1">
    <citation type="journal article" date="2020" name="Fungal Divers.">
        <title>Resolving the Mortierellaceae phylogeny through synthesis of multi-gene phylogenetics and phylogenomics.</title>
        <authorList>
            <person name="Vandepol N."/>
            <person name="Liber J."/>
            <person name="Desiro A."/>
            <person name="Na H."/>
            <person name="Kennedy M."/>
            <person name="Barry K."/>
            <person name="Grigoriev I.V."/>
            <person name="Miller A.N."/>
            <person name="O'Donnell K."/>
            <person name="Stajich J.E."/>
            <person name="Bonito G."/>
        </authorList>
    </citation>
    <scope>NUCLEOTIDE SEQUENCE</scope>
    <source>
        <strain evidence="6">NRRL 6426</strain>
    </source>
</reference>
<dbReference type="PROSITE" id="PS50082">
    <property type="entry name" value="WD_REPEATS_2"/>
    <property type="match status" value="8"/>
</dbReference>
<evidence type="ECO:0000256" key="3">
    <source>
        <dbReference type="PROSITE-ProRule" id="PRU00221"/>
    </source>
</evidence>
<dbReference type="SUPFAM" id="SSF48371">
    <property type="entry name" value="ARM repeat"/>
    <property type="match status" value="1"/>
</dbReference>
<dbReference type="PRINTS" id="PR00320">
    <property type="entry name" value="GPROTEINBRPT"/>
</dbReference>
<dbReference type="InterPro" id="IPR027417">
    <property type="entry name" value="P-loop_NTPase"/>
</dbReference>
<evidence type="ECO:0008006" key="8">
    <source>
        <dbReference type="Google" id="ProtNLM"/>
    </source>
</evidence>
<dbReference type="Gene3D" id="2.160.20.80">
    <property type="entry name" value="E3 ubiquitin-protein ligase SopA"/>
    <property type="match status" value="1"/>
</dbReference>
<evidence type="ECO:0000313" key="6">
    <source>
        <dbReference type="EMBL" id="KAF9151533.1"/>
    </source>
</evidence>
<accession>A0A9P5VBG8</accession>
<dbReference type="InterPro" id="IPR015943">
    <property type="entry name" value="WD40/YVTN_repeat-like_dom_sf"/>
</dbReference>
<dbReference type="OrthoDB" id="538223at2759"/>
<dbReference type="PANTHER" id="PTHR22847">
    <property type="entry name" value="WD40 REPEAT PROTEIN"/>
    <property type="match status" value="1"/>
</dbReference>
<feature type="repeat" description="WD" evidence="3">
    <location>
        <begin position="1257"/>
        <end position="1298"/>
    </location>
</feature>
<dbReference type="Pfam" id="PF23948">
    <property type="entry name" value="ARM_5"/>
    <property type="match status" value="1"/>
</dbReference>
<feature type="repeat" description="WD" evidence="3">
    <location>
        <begin position="1691"/>
        <end position="1728"/>
    </location>
</feature>
<feature type="domain" description="NACHT" evidence="4">
    <location>
        <begin position="643"/>
        <end position="802"/>
    </location>
</feature>
<dbReference type="SUPFAM" id="SSF52540">
    <property type="entry name" value="P-loop containing nucleoside triphosphate hydrolases"/>
    <property type="match status" value="1"/>
</dbReference>
<dbReference type="PROSITE" id="PS50294">
    <property type="entry name" value="WD_REPEATS_REGION"/>
    <property type="match status" value="6"/>
</dbReference>
<protein>
    <recommendedName>
        <fullName evidence="8">WD40 repeat-like protein</fullName>
    </recommendedName>
</protein>
<dbReference type="Gene3D" id="3.40.50.300">
    <property type="entry name" value="P-loop containing nucleotide triphosphate hydrolases"/>
    <property type="match status" value="1"/>
</dbReference>
<feature type="repeat" description="WD" evidence="3">
    <location>
        <begin position="1561"/>
        <end position="1602"/>
    </location>
</feature>
<evidence type="ECO:0000259" key="5">
    <source>
        <dbReference type="Pfam" id="PF23948"/>
    </source>
</evidence>
<dbReference type="InterPro" id="IPR007111">
    <property type="entry name" value="NACHT_NTPase"/>
</dbReference>
<dbReference type="InterPro" id="IPR001680">
    <property type="entry name" value="WD40_rpt"/>
</dbReference>
<dbReference type="SUPFAM" id="SSF141571">
    <property type="entry name" value="Pentapeptide repeat-like"/>
    <property type="match status" value="1"/>
</dbReference>
<name>A0A9P5VBG8_9FUNG</name>
<feature type="repeat" description="WD" evidence="3">
    <location>
        <begin position="1644"/>
        <end position="1685"/>
    </location>
</feature>
<dbReference type="Proteomes" id="UP000748756">
    <property type="component" value="Unassembled WGS sequence"/>
</dbReference>
<feature type="domain" description="Arm-like repeat" evidence="5">
    <location>
        <begin position="178"/>
        <end position="552"/>
    </location>
</feature>
<dbReference type="SUPFAM" id="SSF50978">
    <property type="entry name" value="WD40 repeat-like"/>
    <property type="match status" value="2"/>
</dbReference>
<evidence type="ECO:0000256" key="2">
    <source>
        <dbReference type="ARBA" id="ARBA00022737"/>
    </source>
</evidence>
<keyword evidence="7" id="KW-1185">Reference proteome</keyword>
<dbReference type="InterPro" id="IPR019775">
    <property type="entry name" value="WD40_repeat_CS"/>
</dbReference>
<dbReference type="InterPro" id="IPR025662">
    <property type="entry name" value="Sigma_54_int_dom_ATP-bd_1"/>
</dbReference>
<organism evidence="6 7">
    <name type="scientific">Linnemannia schmuckeri</name>
    <dbReference type="NCBI Taxonomy" id="64567"/>
    <lineage>
        <taxon>Eukaryota</taxon>
        <taxon>Fungi</taxon>
        <taxon>Fungi incertae sedis</taxon>
        <taxon>Mucoromycota</taxon>
        <taxon>Mortierellomycotina</taxon>
        <taxon>Mortierellomycetes</taxon>
        <taxon>Mortierellales</taxon>
        <taxon>Mortierellaceae</taxon>
        <taxon>Linnemannia</taxon>
    </lineage>
</organism>
<dbReference type="EMBL" id="JAAAUQ010000315">
    <property type="protein sequence ID" value="KAF9151533.1"/>
    <property type="molecule type" value="Genomic_DNA"/>
</dbReference>
<feature type="repeat" description="WD" evidence="3">
    <location>
        <begin position="1215"/>
        <end position="1256"/>
    </location>
</feature>
<dbReference type="InterPro" id="IPR016024">
    <property type="entry name" value="ARM-type_fold"/>
</dbReference>
<dbReference type="Pfam" id="PF00805">
    <property type="entry name" value="Pentapeptide"/>
    <property type="match status" value="1"/>
</dbReference>
<dbReference type="InterPro" id="IPR056251">
    <property type="entry name" value="Arm_rpt_dom"/>
</dbReference>
<dbReference type="Pfam" id="PF05729">
    <property type="entry name" value="NACHT"/>
    <property type="match status" value="1"/>
</dbReference>
<gene>
    <name evidence="6" type="ORF">BG015_006554</name>
</gene>